<evidence type="ECO:0000256" key="6">
    <source>
        <dbReference type="ARBA" id="ARBA00022833"/>
    </source>
</evidence>
<reference evidence="17" key="1">
    <citation type="submission" date="2022-11" db="EMBL/GenBank/DDBJ databases">
        <title>Chromosome-level genome of Pogonophryne albipinna.</title>
        <authorList>
            <person name="Jo E."/>
        </authorList>
    </citation>
    <scope>NUCLEOTIDE SEQUENCE</scope>
    <source>
        <strain evidence="17">SGF0006</strain>
        <tissue evidence="17">Muscle</tissue>
    </source>
</reference>
<dbReference type="InterPro" id="IPR003347">
    <property type="entry name" value="JmjC_dom"/>
</dbReference>
<feature type="region of interest" description="Disordered" evidence="15">
    <location>
        <begin position="635"/>
        <end position="715"/>
    </location>
</feature>
<dbReference type="GO" id="GO:0000978">
    <property type="term" value="F:RNA polymerase II cis-regulatory region sequence-specific DNA binding"/>
    <property type="evidence" value="ECO:0007669"/>
    <property type="project" value="TreeGrafter"/>
</dbReference>
<feature type="region of interest" description="Disordered" evidence="15">
    <location>
        <begin position="953"/>
        <end position="975"/>
    </location>
</feature>
<protein>
    <recommendedName>
        <fullName evidence="13">[histone H3]-trimethyl-L-lysine(27) demethylase</fullName>
        <ecNumber evidence="13">1.14.11.68</ecNumber>
    </recommendedName>
</protein>
<dbReference type="InterPro" id="IPR048560">
    <property type="entry name" value="KDM6A_B-like_GATAL"/>
</dbReference>
<sequence length="1700" mass="188844">MYHPAELYSGRNTWDSYPAGGPNRGQWAPVNSRPWSHTERSQEGRNQSHYSPISRLYSREERTVNNVQDKGTSKGHRQPPHPWDGKEQPFEAQTWHHNSTHSFHNRAGNTTGYLTGPGERYPNWDNNASNTMYGGSRLHRNNRELQSPPERWAPSDCRRSFPDRMMNNKPEPWKRPVLHQRRDQLHQHSPPPQHPLSPREECPAKRRRDSGPDQSSHPASRHVPLIGHAPSPPRHHRCNQDDWKPLNDRTGHCHHSDHRTSTQQQETSKARVGGHGFSNSHQQTTPVCLTAIKTIITTINNGTQATPGPYSTTCSYTLLRIKTHRDITTNKAQNLSAFIKGAIHGIQPNSRVLVQTLLPICPSSAALEMEVLLPAVHVLLQVPLHTQWAVAEKIHHSFISVALNSVDSRNSKEAPITPRDLARHPPCPTTLKMVQKPGCQTSNIERLRSPSVHDNPLTAGEAQMETTTQSLDNQSQAPGRHKHRERSGRAERTLKPSKKNPPPSSPQPYSQSAHIKMPKKNNSAPKLKDKLKKSLHRIPMNPKLSGKKPTIVSKRSPKAKTKDMFPSLLFKALAPLTSACSVTLGVPVHGGQGGALNAPDLQPVGNLRETEDNLANTPPVLSWQGSPVSILGEDEEELEKGVMSRPVLQPSPTRCFSPLSEDSESSTDIKEKPCEDQQADYSRDGVPGLCDPPRAEVPVAEEEKEDSSGETPDSPYGELCHHKTGLDDVFKSLATLLGGQRVTCRGGPFGGPPACTTEGVKYSSSLELGPDIHEHQDFCISDTASSKPGNQSPTLFPSDMLLKCHSPREPVAESLAQGKQKEIENDMEEKQDSEEMEILAKETETSLLDGSLSAELSLTTTHTASITSCITVSTKDERGHSKETEHIGGNRKRKHKAMDGEREGEIQIKIKTEESSIMCPKNKANEIRDLTKRDVSSSVLVISRKSAKLLKESMKGQISQENQTTHGINKDKVNKGKEEAQIIMAKKEELEHKKSSAAGNTNTKTSKSCVSTTGSTPSISTTPRDPLRLKALSMGFSKELKILLTKVDARRKTFDVSEFEPRIPLSKISIENTGAEVVRACKGEKVKGKFKESFLLPAFNVKPNIDTETKIPQEKLNPPTPSIYLESKRDAFSPVLLQFCTDPKNAVTVIRGLAGSLRLNLGLFSTKSLVEANAEHAVEVRTQVQQPADENWDHNGSAQTWPCESSRSHTTIAKYAQYQASSFQESLQQSESSETSAATKAALTFATVKVSPASTTTKANSASISSPEEHANSTPSSEQKSAGKIIKFGTNIDLSDPKRWKPQLQELLKLPAFMRVESSNNMLSHVGSTILGMNTVQLYMKVPGSRTPGHQENNNFCSVNINIGPGDCEWFAVHEHYWDAINKFCEKHKVDYLTGSWWPVLEDLYSANIPVYRFIQRPGDLVWINAGTVHWVQAVGWCNNIAWNVGPLNSYQYQLALERYEWNEVKKVKSIVPMIHVSWNVARTIKISDQDTFKMVKHCLMQSIKHIQMLREQLLAAGKKISYQSRVKDEPAYYCNDCDLEVYDLLLVTSENSTKKSYVVHCEDCARAKCPSLGGVVVLEQYRIEELTKIYDAFTLAPSPVSKGRQASGVIVWSMLAFSPASSVALGMAGSFKQLMFQLSPTLQLATGWFHWTSSSRLSSKVWRVRGQETAKLQMQGHLIRNVDTAADIPVTRTGRLLFL</sequence>
<dbReference type="FunFam" id="2.10.110.20:FF:000001">
    <property type="entry name" value="lysine-specific demethylase 6A isoform X2"/>
    <property type="match status" value="1"/>
</dbReference>
<evidence type="ECO:0000256" key="15">
    <source>
        <dbReference type="SAM" id="MobiDB-lite"/>
    </source>
</evidence>
<comment type="cofactor">
    <cofactor evidence="2">
        <name>L-ascorbate</name>
        <dbReference type="ChEBI" id="CHEBI:38290"/>
    </cofactor>
</comment>
<evidence type="ECO:0000256" key="14">
    <source>
        <dbReference type="ARBA" id="ARBA00048695"/>
    </source>
</evidence>
<keyword evidence="6" id="KW-0862">Zinc</keyword>
<evidence type="ECO:0000256" key="5">
    <source>
        <dbReference type="ARBA" id="ARBA00022723"/>
    </source>
</evidence>
<feature type="compositionally biased region" description="Polar residues" evidence="15">
    <location>
        <begin position="95"/>
        <end position="113"/>
    </location>
</feature>
<dbReference type="PANTHER" id="PTHR14017:SF27">
    <property type="entry name" value="[HISTONE H3]-TRIMETHYL-L-LYSINE(27) DEMETHYLASE"/>
    <property type="match status" value="1"/>
</dbReference>
<feature type="region of interest" description="Disordered" evidence="15">
    <location>
        <begin position="813"/>
        <end position="833"/>
    </location>
</feature>
<feature type="compositionally biased region" description="Polar residues" evidence="15">
    <location>
        <begin position="997"/>
        <end position="1010"/>
    </location>
</feature>
<evidence type="ECO:0000256" key="8">
    <source>
        <dbReference type="ARBA" id="ARBA00022964"/>
    </source>
</evidence>
<dbReference type="Proteomes" id="UP001219934">
    <property type="component" value="Unassembled WGS sequence"/>
</dbReference>
<dbReference type="GO" id="GO:0010468">
    <property type="term" value="P:regulation of gene expression"/>
    <property type="evidence" value="ECO:0007669"/>
    <property type="project" value="TreeGrafter"/>
</dbReference>
<proteinExistence type="inferred from homology"/>
<feature type="domain" description="JmjC" evidence="16">
    <location>
        <begin position="1299"/>
        <end position="1462"/>
    </location>
</feature>
<comment type="subcellular location">
    <subcellularLocation>
        <location evidence="3">Nucleus</location>
    </subcellularLocation>
</comment>
<feature type="compositionally biased region" description="Low complexity" evidence="15">
    <location>
        <begin position="1011"/>
        <end position="1023"/>
    </location>
</feature>
<feature type="compositionally biased region" description="Polar residues" evidence="15">
    <location>
        <begin position="1256"/>
        <end position="1280"/>
    </location>
</feature>
<evidence type="ECO:0000256" key="4">
    <source>
        <dbReference type="ARBA" id="ARBA00022553"/>
    </source>
</evidence>
<dbReference type="PANTHER" id="PTHR14017">
    <property type="entry name" value="LYSINE-SPECIFIC DEMETHYLASE"/>
    <property type="match status" value="1"/>
</dbReference>
<keyword evidence="18" id="KW-1185">Reference proteome</keyword>
<comment type="caution">
    <text evidence="17">The sequence shown here is derived from an EMBL/GenBank/DDBJ whole genome shotgun (WGS) entry which is preliminary data.</text>
</comment>
<feature type="compositionally biased region" description="Polar residues" evidence="15">
    <location>
        <begin position="464"/>
        <end position="477"/>
    </location>
</feature>
<keyword evidence="4" id="KW-0597">Phosphoprotein</keyword>
<comment type="similarity">
    <text evidence="12">Belongs to the UTX family.</text>
</comment>
<dbReference type="GO" id="GO:0031490">
    <property type="term" value="F:chromatin DNA binding"/>
    <property type="evidence" value="ECO:0007669"/>
    <property type="project" value="TreeGrafter"/>
</dbReference>
<evidence type="ECO:0000256" key="1">
    <source>
        <dbReference type="ARBA" id="ARBA00001954"/>
    </source>
</evidence>
<keyword evidence="7" id="KW-0156">Chromatin regulator</keyword>
<dbReference type="GO" id="GO:0007507">
    <property type="term" value="P:heart development"/>
    <property type="evidence" value="ECO:0007669"/>
    <property type="project" value="TreeGrafter"/>
</dbReference>
<feature type="non-terminal residue" evidence="17">
    <location>
        <position position="1700"/>
    </location>
</feature>
<feature type="compositionally biased region" description="Basic and acidic residues" evidence="15">
    <location>
        <begin position="875"/>
        <end position="888"/>
    </location>
</feature>
<dbReference type="Pfam" id="PF21322">
    <property type="entry name" value="KDM6_C-hel"/>
    <property type="match status" value="1"/>
</dbReference>
<dbReference type="SUPFAM" id="SSF51197">
    <property type="entry name" value="Clavaminate synthase-like"/>
    <property type="match status" value="1"/>
</dbReference>
<feature type="region of interest" description="Disordered" evidence="15">
    <location>
        <begin position="875"/>
        <end position="902"/>
    </location>
</feature>
<feature type="compositionally biased region" description="Basic and acidic residues" evidence="15">
    <location>
        <begin position="238"/>
        <end position="251"/>
    </location>
</feature>
<feature type="region of interest" description="Disordered" evidence="15">
    <location>
        <begin position="1"/>
        <end position="281"/>
    </location>
</feature>
<dbReference type="Gene3D" id="1.20.58.1370">
    <property type="match status" value="1"/>
</dbReference>
<feature type="compositionally biased region" description="Polar residues" evidence="15">
    <location>
        <begin position="124"/>
        <end position="133"/>
    </location>
</feature>
<evidence type="ECO:0000256" key="12">
    <source>
        <dbReference type="ARBA" id="ARBA00034483"/>
    </source>
</evidence>
<evidence type="ECO:0000256" key="9">
    <source>
        <dbReference type="ARBA" id="ARBA00023002"/>
    </source>
</evidence>
<feature type="region of interest" description="Disordered" evidence="15">
    <location>
        <begin position="408"/>
        <end position="525"/>
    </location>
</feature>
<evidence type="ECO:0000313" key="17">
    <source>
        <dbReference type="EMBL" id="KAJ4929648.1"/>
    </source>
</evidence>
<dbReference type="InterPro" id="IPR046941">
    <property type="entry name" value="KDM6_GATAL_sf"/>
</dbReference>
<keyword evidence="11" id="KW-0539">Nucleus</keyword>
<comment type="cofactor">
    <cofactor evidence="1">
        <name>Fe(2+)</name>
        <dbReference type="ChEBI" id="CHEBI:29033"/>
    </cofactor>
</comment>
<evidence type="ECO:0000256" key="7">
    <source>
        <dbReference type="ARBA" id="ARBA00022853"/>
    </source>
</evidence>
<feature type="region of interest" description="Disordered" evidence="15">
    <location>
        <begin position="1256"/>
        <end position="1282"/>
    </location>
</feature>
<dbReference type="SMART" id="SM00558">
    <property type="entry name" value="JmjC"/>
    <property type="match status" value="1"/>
</dbReference>
<evidence type="ECO:0000313" key="18">
    <source>
        <dbReference type="Proteomes" id="UP001219934"/>
    </source>
</evidence>
<evidence type="ECO:0000259" key="16">
    <source>
        <dbReference type="PROSITE" id="PS51184"/>
    </source>
</evidence>
<keyword evidence="10" id="KW-0408">Iron</keyword>
<evidence type="ECO:0000256" key="11">
    <source>
        <dbReference type="ARBA" id="ARBA00023242"/>
    </source>
</evidence>
<name>A0AAD6ARW1_9TELE</name>
<evidence type="ECO:0000256" key="10">
    <source>
        <dbReference type="ARBA" id="ARBA00023004"/>
    </source>
</evidence>
<evidence type="ECO:0000256" key="13">
    <source>
        <dbReference type="ARBA" id="ARBA00034525"/>
    </source>
</evidence>
<dbReference type="Pfam" id="PF02373">
    <property type="entry name" value="JmjC"/>
    <property type="match status" value="1"/>
</dbReference>
<dbReference type="InterPro" id="IPR051630">
    <property type="entry name" value="Corepressor-Demethylase"/>
</dbReference>
<dbReference type="GO" id="GO:0046872">
    <property type="term" value="F:metal ion binding"/>
    <property type="evidence" value="ECO:0007669"/>
    <property type="project" value="UniProtKB-KW"/>
</dbReference>
<dbReference type="GO" id="GO:0044666">
    <property type="term" value="C:MLL3/4 complex"/>
    <property type="evidence" value="ECO:0007669"/>
    <property type="project" value="TreeGrafter"/>
</dbReference>
<dbReference type="GO" id="GO:0071558">
    <property type="term" value="F:histone H3K27me2/H3K27me3 demethylase activity"/>
    <property type="evidence" value="ECO:0007669"/>
    <property type="project" value="UniProtKB-EC"/>
</dbReference>
<feature type="compositionally biased region" description="Polar residues" evidence="15">
    <location>
        <begin position="956"/>
        <end position="967"/>
    </location>
</feature>
<feature type="region of interest" description="Disordered" evidence="15">
    <location>
        <begin position="539"/>
        <end position="559"/>
    </location>
</feature>
<dbReference type="Pfam" id="PF21326">
    <property type="entry name" value="KDM6_GATAL"/>
    <property type="match status" value="1"/>
</dbReference>
<dbReference type="Gene3D" id="2.10.110.20">
    <property type="match status" value="1"/>
</dbReference>
<keyword evidence="5" id="KW-0479">Metal-binding</keyword>
<evidence type="ECO:0000256" key="3">
    <source>
        <dbReference type="ARBA" id="ARBA00004123"/>
    </source>
</evidence>
<accession>A0AAD6ARW1</accession>
<dbReference type="PROSITE" id="PS51184">
    <property type="entry name" value="JMJC"/>
    <property type="match status" value="1"/>
</dbReference>
<feature type="region of interest" description="Disordered" evidence="15">
    <location>
        <begin position="990"/>
        <end position="1025"/>
    </location>
</feature>
<gene>
    <name evidence="17" type="ORF">JOQ06_018671</name>
</gene>
<evidence type="ECO:0000256" key="2">
    <source>
        <dbReference type="ARBA" id="ARBA00001961"/>
    </source>
</evidence>
<comment type="catalytic activity">
    <reaction evidence="14">
        <text>N(6),N(6),N(6)-trimethyl-L-lysyl(27)-[histone H3] + 2 2-oxoglutarate + 2 O2 = N(6)-methyl-L-lysyl(27)-[histone H3] + 2 formaldehyde + 2 succinate + 2 CO2</text>
        <dbReference type="Rhea" id="RHEA:60224"/>
        <dbReference type="Rhea" id="RHEA-COMP:15535"/>
        <dbReference type="Rhea" id="RHEA-COMP:15544"/>
        <dbReference type="ChEBI" id="CHEBI:15379"/>
        <dbReference type="ChEBI" id="CHEBI:16526"/>
        <dbReference type="ChEBI" id="CHEBI:16810"/>
        <dbReference type="ChEBI" id="CHEBI:16842"/>
        <dbReference type="ChEBI" id="CHEBI:30031"/>
        <dbReference type="ChEBI" id="CHEBI:61929"/>
        <dbReference type="ChEBI" id="CHEBI:61961"/>
        <dbReference type="EC" id="1.14.11.68"/>
    </reaction>
</comment>
<dbReference type="EC" id="1.14.11.68" evidence="13"/>
<feature type="compositionally biased region" description="Basic and acidic residues" evidence="15">
    <location>
        <begin position="819"/>
        <end position="830"/>
    </location>
</feature>
<dbReference type="EMBL" id="JAPTMU010000016">
    <property type="protein sequence ID" value="KAJ4929648.1"/>
    <property type="molecule type" value="Genomic_DNA"/>
</dbReference>
<keyword evidence="8" id="KW-0223">Dioxygenase</keyword>
<keyword evidence="9" id="KW-0560">Oxidoreductase</keyword>
<organism evidence="17 18">
    <name type="scientific">Pogonophryne albipinna</name>
    <dbReference type="NCBI Taxonomy" id="1090488"/>
    <lineage>
        <taxon>Eukaryota</taxon>
        <taxon>Metazoa</taxon>
        <taxon>Chordata</taxon>
        <taxon>Craniata</taxon>
        <taxon>Vertebrata</taxon>
        <taxon>Euteleostomi</taxon>
        <taxon>Actinopterygii</taxon>
        <taxon>Neopterygii</taxon>
        <taxon>Teleostei</taxon>
        <taxon>Neoteleostei</taxon>
        <taxon>Acanthomorphata</taxon>
        <taxon>Eupercaria</taxon>
        <taxon>Perciformes</taxon>
        <taxon>Notothenioidei</taxon>
        <taxon>Pogonophryne</taxon>
    </lineage>
</organism>
<dbReference type="Gene3D" id="2.60.120.650">
    <property type="entry name" value="Cupin"/>
    <property type="match status" value="1"/>
</dbReference>
<dbReference type="FunFam" id="1.20.58.1370:FF:000001">
    <property type="entry name" value="lysine-specific demethylase 6A isoform X2"/>
    <property type="match status" value="1"/>
</dbReference>
<dbReference type="InterPro" id="IPR048562">
    <property type="entry name" value="KDM6A_B-like_C-hel"/>
</dbReference>